<evidence type="ECO:0000313" key="2">
    <source>
        <dbReference type="Proteomes" id="UP001211249"/>
    </source>
</evidence>
<comment type="caution">
    <text evidence="1">The sequence shown here is derived from an EMBL/GenBank/DDBJ whole genome shotgun (WGS) entry which is preliminary data.</text>
</comment>
<sequence>MGDAVAQPNLPYFNGASNAQSANNIGSSLILNPEFSNLSQNNTLVKSDIS</sequence>
<accession>A0ABT5AHL4</accession>
<dbReference type="RefSeq" id="WP_271796231.1">
    <property type="nucleotide sequence ID" value="NZ_JAQMUC010000062.1"/>
</dbReference>
<evidence type="ECO:0000313" key="1">
    <source>
        <dbReference type="EMBL" id="MDB9536432.1"/>
    </source>
</evidence>
<dbReference type="EMBL" id="JAQMUC010000062">
    <property type="protein sequence ID" value="MDB9536432.1"/>
    <property type="molecule type" value="Genomic_DNA"/>
</dbReference>
<dbReference type="Proteomes" id="UP001211249">
    <property type="component" value="Unassembled WGS sequence"/>
</dbReference>
<proteinExistence type="predicted"/>
<organism evidence="1 2">
    <name type="scientific">Dolichospermum planctonicum CS-1226</name>
    <dbReference type="NCBI Taxonomy" id="3021751"/>
    <lineage>
        <taxon>Bacteria</taxon>
        <taxon>Bacillati</taxon>
        <taxon>Cyanobacteriota</taxon>
        <taxon>Cyanophyceae</taxon>
        <taxon>Nostocales</taxon>
        <taxon>Aphanizomenonaceae</taxon>
        <taxon>Dolichospermum</taxon>
        <taxon>Dolichospermum planctonicum</taxon>
    </lineage>
</organism>
<reference evidence="1 2" key="1">
    <citation type="submission" date="2023-01" db="EMBL/GenBank/DDBJ databases">
        <title>Genomes from the Australian National Cyanobacteria Reference Collection.</title>
        <authorList>
            <person name="Willis A."/>
            <person name="Lee E.M.F."/>
        </authorList>
    </citation>
    <scope>NUCLEOTIDE SEQUENCE [LARGE SCALE GENOMIC DNA]</scope>
    <source>
        <strain evidence="1 2">CS-1226</strain>
    </source>
</reference>
<gene>
    <name evidence="1" type="ORF">PN451_11450</name>
</gene>
<name>A0ABT5AHL4_9CYAN</name>
<protein>
    <submittedName>
        <fullName evidence="1">Uncharacterized protein</fullName>
    </submittedName>
</protein>
<keyword evidence="2" id="KW-1185">Reference proteome</keyword>